<accession>A0AAN7JHQ8</accession>
<dbReference type="PANTHER" id="PTHR23056">
    <property type="entry name" value="CALCINEURIN B"/>
    <property type="match status" value="1"/>
</dbReference>
<evidence type="ECO:0000313" key="6">
    <source>
        <dbReference type="Proteomes" id="UP001345219"/>
    </source>
</evidence>
<proteinExistence type="inferred from homology"/>
<keyword evidence="6" id="KW-1185">Reference proteome</keyword>
<evidence type="ECO:0000256" key="1">
    <source>
        <dbReference type="ARBA" id="ARBA00022737"/>
    </source>
</evidence>
<dbReference type="GO" id="GO:0019900">
    <property type="term" value="F:kinase binding"/>
    <property type="evidence" value="ECO:0007669"/>
    <property type="project" value="UniProtKB-UniRule"/>
</dbReference>
<keyword evidence="3" id="KW-0106">Calcium</keyword>
<dbReference type="PROSITE" id="PS50222">
    <property type="entry name" value="EF_HAND_2"/>
    <property type="match status" value="2"/>
</dbReference>
<feature type="domain" description="EF-hand" evidence="4">
    <location>
        <begin position="175"/>
        <end position="210"/>
    </location>
</feature>
<keyword evidence="3" id="KW-0472">Membrane</keyword>
<sequence length="213" mass="24692">MCYQDFILEIDSQPVASILDSRQELCSRETSNLFYTTLLQQSRYNITSYAMPSSMLSSNSGYRAFISHATYRSQRGERDSEWKLVRVCYEELLDSFFVTVSEVEALYQLFKKLSSSIINDGLIHKEELQLALFRNRNKRNLFADRIFDLFDVKRNGVIDFGEFIRSLGVFHPNAPTDDKVTFAFRLYDLRQTGYIEREEVSSVILSSMGDLSS</sequence>
<dbReference type="EMBL" id="JAXIOK010000022">
    <property type="protein sequence ID" value="KAK4743605.1"/>
    <property type="molecule type" value="Genomic_DNA"/>
</dbReference>
<name>A0AAN7JHQ8_9MYRT</name>
<dbReference type="Gene3D" id="1.10.238.10">
    <property type="entry name" value="EF-hand"/>
    <property type="match status" value="1"/>
</dbReference>
<dbReference type="Proteomes" id="UP001345219">
    <property type="component" value="Chromosome 9"/>
</dbReference>
<keyword evidence="1 3" id="KW-0677">Repeat</keyword>
<organism evidence="5 6">
    <name type="scientific">Trapa incisa</name>
    <dbReference type="NCBI Taxonomy" id="236973"/>
    <lineage>
        <taxon>Eukaryota</taxon>
        <taxon>Viridiplantae</taxon>
        <taxon>Streptophyta</taxon>
        <taxon>Embryophyta</taxon>
        <taxon>Tracheophyta</taxon>
        <taxon>Spermatophyta</taxon>
        <taxon>Magnoliopsida</taxon>
        <taxon>eudicotyledons</taxon>
        <taxon>Gunneridae</taxon>
        <taxon>Pentapetalae</taxon>
        <taxon>rosids</taxon>
        <taxon>malvids</taxon>
        <taxon>Myrtales</taxon>
        <taxon>Lythraceae</taxon>
        <taxon>Trapa</taxon>
    </lineage>
</organism>
<dbReference type="SUPFAM" id="SSF47473">
    <property type="entry name" value="EF-hand"/>
    <property type="match status" value="1"/>
</dbReference>
<dbReference type="PANTHER" id="PTHR23056:SF110">
    <property type="entry name" value="CALMODULIN"/>
    <property type="match status" value="1"/>
</dbReference>
<reference evidence="5 6" key="1">
    <citation type="journal article" date="2023" name="Hortic Res">
        <title>Pangenome of water caltrop reveals structural variations and asymmetric subgenome divergence after allopolyploidization.</title>
        <authorList>
            <person name="Zhang X."/>
            <person name="Chen Y."/>
            <person name="Wang L."/>
            <person name="Yuan Y."/>
            <person name="Fang M."/>
            <person name="Shi L."/>
            <person name="Lu R."/>
            <person name="Comes H.P."/>
            <person name="Ma Y."/>
            <person name="Chen Y."/>
            <person name="Huang G."/>
            <person name="Zhou Y."/>
            <person name="Zheng Z."/>
            <person name="Qiu Y."/>
        </authorList>
    </citation>
    <scope>NUCLEOTIDE SEQUENCE [LARGE SCALE GENOMIC DNA]</scope>
    <source>
        <tissue evidence="5">Roots</tissue>
    </source>
</reference>
<dbReference type="InterPro" id="IPR045198">
    <property type="entry name" value="CNBL1-10"/>
</dbReference>
<dbReference type="InterPro" id="IPR002048">
    <property type="entry name" value="EF_hand_dom"/>
</dbReference>
<gene>
    <name evidence="5" type="ORF">SAY87_009917</name>
</gene>
<protein>
    <recommendedName>
        <fullName evidence="3">Calcineurin B-like protein</fullName>
    </recommendedName>
</protein>
<dbReference type="InterPro" id="IPR011992">
    <property type="entry name" value="EF-hand-dom_pair"/>
</dbReference>
<evidence type="ECO:0000313" key="5">
    <source>
        <dbReference type="EMBL" id="KAK4743605.1"/>
    </source>
</evidence>
<feature type="domain" description="EF-hand" evidence="4">
    <location>
        <begin position="138"/>
        <end position="173"/>
    </location>
</feature>
<dbReference type="GO" id="GO:0016020">
    <property type="term" value="C:membrane"/>
    <property type="evidence" value="ECO:0007669"/>
    <property type="project" value="UniProtKB-SubCell"/>
</dbReference>
<keyword evidence="3" id="KW-0479">Metal-binding</keyword>
<comment type="subunit">
    <text evidence="3">Homodimer. Interacts with CIPK.</text>
</comment>
<dbReference type="GO" id="GO:0019722">
    <property type="term" value="P:calcium-mediated signaling"/>
    <property type="evidence" value="ECO:0007669"/>
    <property type="project" value="UniProtKB-UniRule"/>
</dbReference>
<evidence type="ECO:0000256" key="3">
    <source>
        <dbReference type="RuleBase" id="RU369080"/>
    </source>
</evidence>
<comment type="similarity">
    <text evidence="2 3">Belongs to the calcineurin regulatory subunit family.</text>
</comment>
<evidence type="ECO:0000259" key="4">
    <source>
        <dbReference type="PROSITE" id="PS50222"/>
    </source>
</evidence>
<evidence type="ECO:0000256" key="2">
    <source>
        <dbReference type="ARBA" id="ARBA00023774"/>
    </source>
</evidence>
<dbReference type="AlphaFoldDB" id="A0AAN7JHQ8"/>
<comment type="subcellular location">
    <subcellularLocation>
        <location evidence="3">Membrane</location>
    </subcellularLocation>
</comment>
<comment type="caution">
    <text evidence="5">The sequence shown here is derived from an EMBL/GenBank/DDBJ whole genome shotgun (WGS) entry which is preliminary data.</text>
</comment>
<comment type="function">
    <text evidence="3">Acts as a calcium sensor. CBL proteins interact with CIPK serine-threonine protein kinases. Binding of a CBL protein to the regulatory NAF domain of a CIPK protein lead to the activation of the kinase in a calcium-dependent manner.</text>
</comment>
<dbReference type="GO" id="GO:0005509">
    <property type="term" value="F:calcium ion binding"/>
    <property type="evidence" value="ECO:0007669"/>
    <property type="project" value="UniProtKB-UniRule"/>
</dbReference>
<dbReference type="PRINTS" id="PR00450">
    <property type="entry name" value="RECOVERIN"/>
</dbReference>